<dbReference type="InParanoid" id="A0A165CPT7"/>
<evidence type="ECO:0000313" key="3">
    <source>
        <dbReference type="Proteomes" id="UP000076871"/>
    </source>
</evidence>
<name>A0A165CPT7_9APHY</name>
<gene>
    <name evidence="2" type="ORF">LAESUDRAFT_762180</name>
</gene>
<proteinExistence type="predicted"/>
<dbReference type="GeneID" id="63830082"/>
<feature type="signal peptide" evidence="1">
    <location>
        <begin position="1"/>
        <end position="23"/>
    </location>
</feature>
<keyword evidence="1" id="KW-0732">Signal</keyword>
<dbReference type="STRING" id="1314785.A0A165CPT7"/>
<dbReference type="OrthoDB" id="2507450at2759"/>
<sequence>MFSKPTVALFTLSLLALSKQAIARPLRIYPTPAPRAYDLNARGDTSTCAIVTVTVDETSGAATAVASSTLTASAVSASTTTTTSQIGDFGSCSVPEIEFGTGFDGRKETSFQPVNQTSYDHGSAQNIAIITQFMCDALTNTCGANELAKTTCASAAAAASSAPSGSGAQADAFNAVFGITTDFAAIPEVSDQGVTLTSTATAAAASASSATSTTVTNVAIVSTTDSDTATCAVPTVTVTVTATVSVNVAAASSVAATTSAATSALTNVAAVSASSTATSSAAAASSTLSASQIGDFGSCSIPEIEFGTGFDGRTETAFQPVNQTSYNHGSADAIAVITSFMCDALTNTCGANALAKSTCATAAEAASSAAAGTGAQADAFNAVFGITTDFASVPEVSNTGVTISASAGTSTAAAASMSSTAAAAADAATTSASATATTTASAASSSSTSTAAQIGDFGSCSVPEIEFGDGFDGRTETSFRPADLSSYNHGSADGIAVITSFICQQVDDACGANDLAKTTCQTAASAASSAAVGTGAQADAFNAVFGIATDFAAVPEINDQGQTVTATATASA</sequence>
<dbReference type="AlphaFoldDB" id="A0A165CPT7"/>
<dbReference type="EMBL" id="KV427646">
    <property type="protein sequence ID" value="KZT03200.1"/>
    <property type="molecule type" value="Genomic_DNA"/>
</dbReference>
<dbReference type="Proteomes" id="UP000076871">
    <property type="component" value="Unassembled WGS sequence"/>
</dbReference>
<dbReference type="RefSeq" id="XP_040760940.1">
    <property type="nucleotide sequence ID" value="XM_040913054.1"/>
</dbReference>
<protein>
    <submittedName>
        <fullName evidence="2">Uncharacterized protein</fullName>
    </submittedName>
</protein>
<evidence type="ECO:0000256" key="1">
    <source>
        <dbReference type="SAM" id="SignalP"/>
    </source>
</evidence>
<evidence type="ECO:0000313" key="2">
    <source>
        <dbReference type="EMBL" id="KZT03200.1"/>
    </source>
</evidence>
<accession>A0A165CPT7</accession>
<keyword evidence="3" id="KW-1185">Reference proteome</keyword>
<organism evidence="2 3">
    <name type="scientific">Laetiporus sulphureus 93-53</name>
    <dbReference type="NCBI Taxonomy" id="1314785"/>
    <lineage>
        <taxon>Eukaryota</taxon>
        <taxon>Fungi</taxon>
        <taxon>Dikarya</taxon>
        <taxon>Basidiomycota</taxon>
        <taxon>Agaricomycotina</taxon>
        <taxon>Agaricomycetes</taxon>
        <taxon>Polyporales</taxon>
        <taxon>Laetiporus</taxon>
    </lineage>
</organism>
<feature type="chain" id="PRO_5007856105" evidence="1">
    <location>
        <begin position="24"/>
        <end position="572"/>
    </location>
</feature>
<reference evidence="2 3" key="1">
    <citation type="journal article" date="2016" name="Mol. Biol. Evol.">
        <title>Comparative Genomics of Early-Diverging Mushroom-Forming Fungi Provides Insights into the Origins of Lignocellulose Decay Capabilities.</title>
        <authorList>
            <person name="Nagy L.G."/>
            <person name="Riley R."/>
            <person name="Tritt A."/>
            <person name="Adam C."/>
            <person name="Daum C."/>
            <person name="Floudas D."/>
            <person name="Sun H."/>
            <person name="Yadav J.S."/>
            <person name="Pangilinan J."/>
            <person name="Larsson K.H."/>
            <person name="Matsuura K."/>
            <person name="Barry K."/>
            <person name="Labutti K."/>
            <person name="Kuo R."/>
            <person name="Ohm R.A."/>
            <person name="Bhattacharya S.S."/>
            <person name="Shirouzu T."/>
            <person name="Yoshinaga Y."/>
            <person name="Martin F.M."/>
            <person name="Grigoriev I.V."/>
            <person name="Hibbett D.S."/>
        </authorList>
    </citation>
    <scope>NUCLEOTIDE SEQUENCE [LARGE SCALE GENOMIC DNA]</scope>
    <source>
        <strain evidence="2 3">93-53</strain>
    </source>
</reference>